<keyword evidence="1" id="KW-1133">Transmembrane helix</keyword>
<feature type="transmembrane region" description="Helical" evidence="1">
    <location>
        <begin position="90"/>
        <end position="109"/>
    </location>
</feature>
<organism evidence="2 3">
    <name type="scientific">Polarella glacialis</name>
    <name type="common">Dinoflagellate</name>
    <dbReference type="NCBI Taxonomy" id="89957"/>
    <lineage>
        <taxon>Eukaryota</taxon>
        <taxon>Sar</taxon>
        <taxon>Alveolata</taxon>
        <taxon>Dinophyceae</taxon>
        <taxon>Suessiales</taxon>
        <taxon>Suessiaceae</taxon>
        <taxon>Polarella</taxon>
    </lineage>
</organism>
<proteinExistence type="predicted"/>
<gene>
    <name evidence="2" type="ORF">PGLA2088_LOCUS27160</name>
</gene>
<keyword evidence="1" id="KW-0472">Membrane</keyword>
<sequence>MLLPSESGWSSTSTCSIGQRDMVWLVQSGLPCFFFMMILAGGFAGRLFLLDAAVVGCVDSLAPVVGLAMWTASLKNVGDALLYALSLNHVAFKTACVTGIAVLMPAAYVLAFPAGLGIQGLWISVSLGNLACAAVAWAVVARVDWAAQAMAASERAEQPNTNQAEAEQ</sequence>
<evidence type="ECO:0000313" key="2">
    <source>
        <dbReference type="EMBL" id="CAE8690891.1"/>
    </source>
</evidence>
<comment type="caution">
    <text evidence="2">The sequence shown here is derived from an EMBL/GenBank/DDBJ whole genome shotgun (WGS) entry which is preliminary data.</text>
</comment>
<reference evidence="2" key="1">
    <citation type="submission" date="2021-02" db="EMBL/GenBank/DDBJ databases">
        <authorList>
            <person name="Dougan E. K."/>
            <person name="Rhodes N."/>
            <person name="Thang M."/>
            <person name="Chan C."/>
        </authorList>
    </citation>
    <scope>NUCLEOTIDE SEQUENCE</scope>
</reference>
<dbReference type="Proteomes" id="UP000626109">
    <property type="component" value="Unassembled WGS sequence"/>
</dbReference>
<name>A0A813K0B9_POLGL</name>
<accession>A0A813K0B9</accession>
<dbReference type="AlphaFoldDB" id="A0A813K0B9"/>
<feature type="transmembrane region" description="Helical" evidence="1">
    <location>
        <begin position="22"/>
        <end position="40"/>
    </location>
</feature>
<feature type="transmembrane region" description="Helical" evidence="1">
    <location>
        <begin position="47"/>
        <end position="70"/>
    </location>
</feature>
<feature type="transmembrane region" description="Helical" evidence="1">
    <location>
        <begin position="121"/>
        <end position="140"/>
    </location>
</feature>
<evidence type="ECO:0000256" key="1">
    <source>
        <dbReference type="SAM" id="Phobius"/>
    </source>
</evidence>
<dbReference type="EMBL" id="CAJNNW010027339">
    <property type="protein sequence ID" value="CAE8690891.1"/>
    <property type="molecule type" value="Genomic_DNA"/>
</dbReference>
<evidence type="ECO:0000313" key="3">
    <source>
        <dbReference type="Proteomes" id="UP000626109"/>
    </source>
</evidence>
<keyword evidence="1" id="KW-0812">Transmembrane</keyword>
<protein>
    <submittedName>
        <fullName evidence="2">Uncharacterized protein</fullName>
    </submittedName>
</protein>